<dbReference type="PANTHER" id="PTHR12677:SF59">
    <property type="entry name" value="GOLGI APPARATUS MEMBRANE PROTEIN TVP38-RELATED"/>
    <property type="match status" value="1"/>
</dbReference>
<feature type="transmembrane region" description="Helical" evidence="6">
    <location>
        <begin position="196"/>
        <end position="213"/>
    </location>
</feature>
<keyword evidence="9" id="KW-1185">Reference proteome</keyword>
<feature type="domain" description="VTT" evidence="7">
    <location>
        <begin position="64"/>
        <end position="181"/>
    </location>
</feature>
<dbReference type="Proteomes" id="UP000239576">
    <property type="component" value="Unassembled WGS sequence"/>
</dbReference>
<feature type="transmembrane region" description="Helical" evidence="6">
    <location>
        <begin position="131"/>
        <end position="152"/>
    </location>
</feature>
<evidence type="ECO:0000313" key="8">
    <source>
        <dbReference type="EMBL" id="PSB34301.1"/>
    </source>
</evidence>
<reference evidence="8 9" key="2">
    <citation type="submission" date="2018-03" db="EMBL/GenBank/DDBJ databases">
        <title>The ancient ancestry and fast evolution of plastids.</title>
        <authorList>
            <person name="Moore K.R."/>
            <person name="Magnabosco C."/>
            <person name="Momper L."/>
            <person name="Gold D.A."/>
            <person name="Bosak T."/>
            <person name="Fournier G.P."/>
        </authorList>
    </citation>
    <scope>NUCLEOTIDE SEQUENCE [LARGE SCALE GENOMIC DNA]</scope>
    <source>
        <strain evidence="8 9">ULC18</strain>
    </source>
</reference>
<feature type="transmembrane region" description="Helical" evidence="6">
    <location>
        <begin position="12"/>
        <end position="32"/>
    </location>
</feature>
<keyword evidence="2 6" id="KW-1003">Cell membrane</keyword>
<accession>A0A2T1ENK0</accession>
<evidence type="ECO:0000313" key="9">
    <source>
        <dbReference type="Proteomes" id="UP000239576"/>
    </source>
</evidence>
<sequence length="235" mass="25909">MPLRTYKTVLWITVAVFVVALICLYTPVNLLFNQAFLVMELNHLGPYAALFFIVGFAIITTLGFPGNVSTIAGGAVFGLYWGSLWSLIGATLGAVGAFLLARHLLHDWASQRFGQKALLQRINQAMTHRPMNFILAVRFTPLSPFSLVNFLFGLTPVDLKTYTIGTFFGIIPLTIANTWLGVAGKEALSGGDRRPFFLALGVLTLLSVLPLLVKQKPVAREMKTSARRSRQRLLK</sequence>
<dbReference type="RefSeq" id="WP_106254676.1">
    <property type="nucleotide sequence ID" value="NZ_CAWNSW010000073.1"/>
</dbReference>
<feature type="transmembrane region" description="Helical" evidence="6">
    <location>
        <begin position="44"/>
        <end position="64"/>
    </location>
</feature>
<dbReference type="InterPro" id="IPR032816">
    <property type="entry name" value="VTT_dom"/>
</dbReference>
<dbReference type="PANTHER" id="PTHR12677">
    <property type="entry name" value="GOLGI APPARATUS MEMBRANE PROTEIN TVP38-RELATED"/>
    <property type="match status" value="1"/>
</dbReference>
<dbReference type="OrthoDB" id="9812980at2"/>
<comment type="subcellular location">
    <subcellularLocation>
        <location evidence="1 6">Cell membrane</location>
        <topology evidence="1 6">Multi-pass membrane protein</topology>
    </subcellularLocation>
</comment>
<dbReference type="EMBL" id="PVWK01000014">
    <property type="protein sequence ID" value="PSB34301.1"/>
    <property type="molecule type" value="Genomic_DNA"/>
</dbReference>
<dbReference type="GO" id="GO:0005886">
    <property type="term" value="C:plasma membrane"/>
    <property type="evidence" value="ECO:0007669"/>
    <property type="project" value="UniProtKB-SubCell"/>
</dbReference>
<feature type="transmembrane region" description="Helical" evidence="6">
    <location>
        <begin position="84"/>
        <end position="105"/>
    </location>
</feature>
<keyword evidence="5 6" id="KW-0472">Membrane</keyword>
<evidence type="ECO:0000256" key="1">
    <source>
        <dbReference type="ARBA" id="ARBA00004651"/>
    </source>
</evidence>
<dbReference type="InterPro" id="IPR015414">
    <property type="entry name" value="TMEM64"/>
</dbReference>
<evidence type="ECO:0000259" key="7">
    <source>
        <dbReference type="Pfam" id="PF09335"/>
    </source>
</evidence>
<keyword evidence="3 6" id="KW-0812">Transmembrane</keyword>
<evidence type="ECO:0000256" key="3">
    <source>
        <dbReference type="ARBA" id="ARBA00022692"/>
    </source>
</evidence>
<proteinExistence type="inferred from homology"/>
<gene>
    <name evidence="8" type="ORF">C7B82_02190</name>
</gene>
<evidence type="ECO:0000256" key="6">
    <source>
        <dbReference type="RuleBase" id="RU366058"/>
    </source>
</evidence>
<evidence type="ECO:0000256" key="2">
    <source>
        <dbReference type="ARBA" id="ARBA00022475"/>
    </source>
</evidence>
<organism evidence="8 9">
    <name type="scientific">Stenomitos frigidus ULC18</name>
    <dbReference type="NCBI Taxonomy" id="2107698"/>
    <lineage>
        <taxon>Bacteria</taxon>
        <taxon>Bacillati</taxon>
        <taxon>Cyanobacteriota</taxon>
        <taxon>Cyanophyceae</taxon>
        <taxon>Leptolyngbyales</taxon>
        <taxon>Leptolyngbyaceae</taxon>
        <taxon>Stenomitos</taxon>
    </lineage>
</organism>
<keyword evidence="4 6" id="KW-1133">Transmembrane helix</keyword>
<comment type="similarity">
    <text evidence="6">Belongs to the TVP38/TMEM64 family.</text>
</comment>
<evidence type="ECO:0000256" key="5">
    <source>
        <dbReference type="ARBA" id="ARBA00023136"/>
    </source>
</evidence>
<feature type="transmembrane region" description="Helical" evidence="6">
    <location>
        <begin position="164"/>
        <end position="184"/>
    </location>
</feature>
<dbReference type="AlphaFoldDB" id="A0A2T1ENK0"/>
<comment type="caution">
    <text evidence="8">The sequence shown here is derived from an EMBL/GenBank/DDBJ whole genome shotgun (WGS) entry which is preliminary data.</text>
</comment>
<dbReference type="Pfam" id="PF09335">
    <property type="entry name" value="VTT_dom"/>
    <property type="match status" value="1"/>
</dbReference>
<evidence type="ECO:0000256" key="4">
    <source>
        <dbReference type="ARBA" id="ARBA00022989"/>
    </source>
</evidence>
<reference evidence="9" key="1">
    <citation type="submission" date="2018-02" db="EMBL/GenBank/DDBJ databases">
        <authorList>
            <person name="Moore K."/>
            <person name="Momper L."/>
        </authorList>
    </citation>
    <scope>NUCLEOTIDE SEQUENCE [LARGE SCALE GENOMIC DNA]</scope>
    <source>
        <strain evidence="9">ULC18</strain>
    </source>
</reference>
<name>A0A2T1ENK0_9CYAN</name>
<protein>
    <recommendedName>
        <fullName evidence="6">TVP38/TMEM64 family membrane protein</fullName>
    </recommendedName>
</protein>